<keyword evidence="2" id="KW-1185">Reference proteome</keyword>
<dbReference type="EMBL" id="NNRL01000159">
    <property type="protein sequence ID" value="OYR12534.1"/>
    <property type="molecule type" value="Genomic_DNA"/>
</dbReference>
<comment type="caution">
    <text evidence="1">The sequence shown here is derived from an EMBL/GenBank/DDBJ whole genome shotgun (WGS) entry which is preliminary data.</text>
</comment>
<reference evidence="1 2" key="1">
    <citation type="submission" date="2017-07" db="EMBL/GenBank/DDBJ databases">
        <title>Phylogenetic study on the rhizospheric bacterium Ochrobactrum sp. A44.</title>
        <authorList>
            <person name="Krzyzanowska D.M."/>
            <person name="Ossowicki A."/>
            <person name="Rajewska M."/>
            <person name="Maciag T."/>
            <person name="Kaczynski Z."/>
            <person name="Czerwicka M."/>
            <person name="Jafra S."/>
        </authorList>
    </citation>
    <scope>NUCLEOTIDE SEQUENCE [LARGE SCALE GENOMIC DNA]</scope>
    <source>
        <strain evidence="1 2">OgA9a</strain>
    </source>
</reference>
<dbReference type="Proteomes" id="UP000216478">
    <property type="component" value="Unassembled WGS sequence"/>
</dbReference>
<dbReference type="AlphaFoldDB" id="A0A256FCG0"/>
<organism evidence="1 2">
    <name type="scientific">Brucella grignonensis</name>
    <dbReference type="NCBI Taxonomy" id="94627"/>
    <lineage>
        <taxon>Bacteria</taxon>
        <taxon>Pseudomonadati</taxon>
        <taxon>Pseudomonadota</taxon>
        <taxon>Alphaproteobacteria</taxon>
        <taxon>Hyphomicrobiales</taxon>
        <taxon>Brucellaceae</taxon>
        <taxon>Brucella/Ochrobactrum group</taxon>
        <taxon>Brucella</taxon>
    </lineage>
</organism>
<proteinExistence type="predicted"/>
<evidence type="ECO:0000313" key="1">
    <source>
        <dbReference type="EMBL" id="OYR12534.1"/>
    </source>
</evidence>
<name>A0A256FCG0_9HYPH</name>
<gene>
    <name evidence="1" type="ORF">CEV33_1318</name>
</gene>
<sequence length="71" mass="7905">MPLSCRGAISEALCNRFSVASAMHLDDIGVHREYSPPFIGAVGPEICFQHHIWTSPSERPHDLHRRAPDLA</sequence>
<accession>A0A256FCG0</accession>
<protein>
    <submittedName>
        <fullName evidence="1">Uncharacterized protein</fullName>
    </submittedName>
</protein>
<evidence type="ECO:0000313" key="2">
    <source>
        <dbReference type="Proteomes" id="UP000216478"/>
    </source>
</evidence>